<dbReference type="PANTHER" id="PTHR12526">
    <property type="entry name" value="GLYCOSYLTRANSFERASE"/>
    <property type="match status" value="1"/>
</dbReference>
<keyword evidence="3" id="KW-0808">Transferase</keyword>
<accession>A0A3A6QCD6</accession>
<keyword evidence="4" id="KW-1185">Reference proteome</keyword>
<dbReference type="OrthoDB" id="9775208at2"/>
<dbReference type="InterPro" id="IPR028098">
    <property type="entry name" value="Glyco_trans_4-like_N"/>
</dbReference>
<dbReference type="Pfam" id="PF13439">
    <property type="entry name" value="Glyco_transf_4"/>
    <property type="match status" value="1"/>
</dbReference>
<dbReference type="AlphaFoldDB" id="A0A3A6QCD6"/>
<evidence type="ECO:0000313" key="3">
    <source>
        <dbReference type="EMBL" id="RJX66493.1"/>
    </source>
</evidence>
<dbReference type="InterPro" id="IPR001296">
    <property type="entry name" value="Glyco_trans_1"/>
</dbReference>
<dbReference type="Pfam" id="PF00534">
    <property type="entry name" value="Glycos_transf_1"/>
    <property type="match status" value="1"/>
</dbReference>
<dbReference type="SUPFAM" id="SSF53756">
    <property type="entry name" value="UDP-Glycosyltransferase/glycogen phosphorylase"/>
    <property type="match status" value="1"/>
</dbReference>
<evidence type="ECO:0000259" key="1">
    <source>
        <dbReference type="Pfam" id="PF00534"/>
    </source>
</evidence>
<dbReference type="EMBL" id="QVMU01000028">
    <property type="protein sequence ID" value="RJX66493.1"/>
    <property type="molecule type" value="Genomic_DNA"/>
</dbReference>
<sequence length="374" mass="42023">MVKRERETTLIIHIVQHLCPGGIETLALNMLNHALTEQKIIIVSLEGEKQHALEQWPTLNNNKNQIIFLNKPASISTRTLFQLQRLFTQLKPDVVHTHHIGPLLYGGLAAKRSHVPVHIHTEHDAWHLENRKNAWLQSNLLRFIRPKVVADADLVREQLSRHTQYSDIIVIKNGIDCQKFTPKQPQPARTRFNLPINKILIGAAGRLETVKGHDILLQSVAKLPKSYCLAIAGIGSQADKLRQQAEQLNISDRVFFLGLVEDMPSFYQSLDLFCLPSRYEGFPLSPLEAQSCDVITLVTNVGASKETLCPITGGCAKADDPDSLAEHIVRLTEQKKMTSPRQFVLENNSIQQMVSAYNDLVCDSLACNDLAYND</sequence>
<dbReference type="GO" id="GO:1901135">
    <property type="term" value="P:carbohydrate derivative metabolic process"/>
    <property type="evidence" value="ECO:0007669"/>
    <property type="project" value="UniProtKB-ARBA"/>
</dbReference>
<reference evidence="3 4" key="1">
    <citation type="submission" date="2018-08" db="EMBL/GenBank/DDBJ databases">
        <title>Vibrio isolated from the Eastern China Marginal Seas.</title>
        <authorList>
            <person name="Li Y."/>
        </authorList>
    </citation>
    <scope>NUCLEOTIDE SEQUENCE [LARGE SCALE GENOMIC DNA]</scope>
    <source>
        <strain evidence="3 4">BEI233</strain>
    </source>
</reference>
<comment type="caution">
    <text evidence="3">The sequence shown here is derived from an EMBL/GenBank/DDBJ whole genome shotgun (WGS) entry which is preliminary data.</text>
</comment>
<evidence type="ECO:0000259" key="2">
    <source>
        <dbReference type="Pfam" id="PF13439"/>
    </source>
</evidence>
<dbReference type="GO" id="GO:0016757">
    <property type="term" value="F:glycosyltransferase activity"/>
    <property type="evidence" value="ECO:0007669"/>
    <property type="project" value="InterPro"/>
</dbReference>
<evidence type="ECO:0000313" key="4">
    <source>
        <dbReference type="Proteomes" id="UP000273252"/>
    </source>
</evidence>
<organism evidence="3 4">
    <name type="scientific">Vibrio sinensis</name>
    <dbReference type="NCBI Taxonomy" id="2302434"/>
    <lineage>
        <taxon>Bacteria</taxon>
        <taxon>Pseudomonadati</taxon>
        <taxon>Pseudomonadota</taxon>
        <taxon>Gammaproteobacteria</taxon>
        <taxon>Vibrionales</taxon>
        <taxon>Vibrionaceae</taxon>
        <taxon>Vibrio</taxon>
    </lineage>
</organism>
<dbReference type="Gene3D" id="3.40.50.2000">
    <property type="entry name" value="Glycogen Phosphorylase B"/>
    <property type="match status" value="2"/>
</dbReference>
<dbReference type="Proteomes" id="UP000273252">
    <property type="component" value="Unassembled WGS sequence"/>
</dbReference>
<feature type="domain" description="Glycosyl transferase family 1" evidence="1">
    <location>
        <begin position="193"/>
        <end position="337"/>
    </location>
</feature>
<name>A0A3A6QCD6_9VIBR</name>
<dbReference type="RefSeq" id="WP_120034795.1">
    <property type="nucleotide sequence ID" value="NZ_QVMU01000028.1"/>
</dbReference>
<feature type="domain" description="Glycosyltransferase subfamily 4-like N-terminal" evidence="2">
    <location>
        <begin position="20"/>
        <end position="178"/>
    </location>
</feature>
<protein>
    <submittedName>
        <fullName evidence="3">Glycosyltransferase</fullName>
    </submittedName>
</protein>
<gene>
    <name evidence="3" type="ORF">DZ860_20330</name>
</gene>
<proteinExistence type="predicted"/>